<keyword evidence="1" id="KW-0472">Membrane</keyword>
<evidence type="ECO:0000313" key="3">
    <source>
        <dbReference type="Proteomes" id="UP000184112"/>
    </source>
</evidence>
<evidence type="ECO:0000256" key="1">
    <source>
        <dbReference type="SAM" id="Phobius"/>
    </source>
</evidence>
<keyword evidence="1" id="KW-0812">Transmembrane</keyword>
<dbReference type="AlphaFoldDB" id="A0A1M5W4A1"/>
<reference evidence="2 3" key="1">
    <citation type="submission" date="2016-11" db="EMBL/GenBank/DDBJ databases">
        <authorList>
            <person name="Jaros S."/>
            <person name="Januszkiewicz K."/>
            <person name="Wedrychowicz H."/>
        </authorList>
    </citation>
    <scope>NUCLEOTIDE SEQUENCE [LARGE SCALE GENOMIC DNA]</scope>
    <source>
        <strain evidence="2 3">DSM 6792</strain>
    </source>
</reference>
<keyword evidence="1" id="KW-1133">Transmembrane helix</keyword>
<dbReference type="Proteomes" id="UP000184112">
    <property type="component" value="Unassembled WGS sequence"/>
</dbReference>
<protein>
    <submittedName>
        <fullName evidence="2">Uncharacterized protein</fullName>
    </submittedName>
</protein>
<accession>A0A1M5W4A1</accession>
<name>A0A1M5W4A1_FLAJO</name>
<gene>
    <name evidence="2" type="ORF">SAMN05444388_12318</name>
</gene>
<proteinExistence type="predicted"/>
<evidence type="ECO:0000313" key="2">
    <source>
        <dbReference type="EMBL" id="SHH82280.1"/>
    </source>
</evidence>
<feature type="transmembrane region" description="Helical" evidence="1">
    <location>
        <begin position="42"/>
        <end position="62"/>
    </location>
</feature>
<dbReference type="EMBL" id="FQWH01000023">
    <property type="protein sequence ID" value="SHH82280.1"/>
    <property type="molecule type" value="Genomic_DNA"/>
</dbReference>
<sequence>MMWSVFKNQKEIKVNPKYYLLIQDKWAKKMNRLTSNLSRRSLVIYLMLFITASGSISIYNIYGAFSSKEKPVAIGIISNSTSVVMKPVQVRTNDRVLSKVEFEKIFRINSYLDSLKQSKEGQKLYDSIKNYRPGLLDSLVFVENYYKTNFKK</sequence>
<organism evidence="2 3">
    <name type="scientific">Flavobacterium johnsoniae</name>
    <name type="common">Cytophaga johnsonae</name>
    <dbReference type="NCBI Taxonomy" id="986"/>
    <lineage>
        <taxon>Bacteria</taxon>
        <taxon>Pseudomonadati</taxon>
        <taxon>Bacteroidota</taxon>
        <taxon>Flavobacteriia</taxon>
        <taxon>Flavobacteriales</taxon>
        <taxon>Flavobacteriaceae</taxon>
        <taxon>Flavobacterium</taxon>
    </lineage>
</organism>